<dbReference type="EMBL" id="AWSV01000144">
    <property type="protein sequence ID" value="ERI82027.1"/>
    <property type="molecule type" value="Genomic_DNA"/>
</dbReference>
<comment type="caution">
    <text evidence="1">The sequence shown here is derived from an EMBL/GenBank/DDBJ whole genome shotgun (WGS) entry which is preliminary data.</text>
</comment>
<evidence type="ECO:0000313" key="2">
    <source>
        <dbReference type="Proteomes" id="UP000016496"/>
    </source>
</evidence>
<dbReference type="AlphaFoldDB" id="U2DKG8"/>
<sequence>MKRQKENCQNDGTVPFLYMVLRQSLKKKVSVIIGCLLFLGVQK</sequence>
<gene>
    <name evidence="1" type="ORF">HMPREF1981_02717</name>
</gene>
<organism evidence="1 2">
    <name type="scientific">Bacteroides pyogenes F0041</name>
    <dbReference type="NCBI Taxonomy" id="1321819"/>
    <lineage>
        <taxon>Bacteria</taxon>
        <taxon>Pseudomonadati</taxon>
        <taxon>Bacteroidota</taxon>
        <taxon>Bacteroidia</taxon>
        <taxon>Bacteroidales</taxon>
        <taxon>Bacteroidaceae</taxon>
        <taxon>Bacteroides</taxon>
    </lineage>
</organism>
<dbReference type="HOGENOM" id="CLU_3229863_0_0_10"/>
<evidence type="ECO:0000313" key="1">
    <source>
        <dbReference type="EMBL" id="ERI82027.1"/>
    </source>
</evidence>
<reference evidence="1 2" key="1">
    <citation type="submission" date="2013-08" db="EMBL/GenBank/DDBJ databases">
        <authorList>
            <person name="Weinstock G."/>
            <person name="Sodergren E."/>
            <person name="Wylie T."/>
            <person name="Fulton L."/>
            <person name="Fulton R."/>
            <person name="Fronick C."/>
            <person name="O'Laughlin M."/>
            <person name="Godfrey J."/>
            <person name="Miner T."/>
            <person name="Herter B."/>
            <person name="Appelbaum E."/>
            <person name="Cordes M."/>
            <person name="Lek S."/>
            <person name="Wollam A."/>
            <person name="Pepin K.H."/>
            <person name="Palsikar V.B."/>
            <person name="Mitreva M."/>
            <person name="Wilson R.K."/>
        </authorList>
    </citation>
    <scope>NUCLEOTIDE SEQUENCE [LARGE SCALE GENOMIC DNA]</scope>
    <source>
        <strain evidence="1 2">F0041</strain>
    </source>
</reference>
<proteinExistence type="predicted"/>
<protein>
    <submittedName>
        <fullName evidence="1">Uncharacterized protein</fullName>
    </submittedName>
</protein>
<name>U2DKG8_9BACE</name>
<dbReference type="Proteomes" id="UP000016496">
    <property type="component" value="Unassembled WGS sequence"/>
</dbReference>
<accession>U2DKG8</accession>